<dbReference type="AlphaFoldDB" id="A0A0C3LVW4"/>
<feature type="region of interest" description="Disordered" evidence="6">
    <location>
        <begin position="517"/>
        <end position="541"/>
    </location>
</feature>
<keyword evidence="3" id="KW-0677">Repeat</keyword>
<keyword evidence="8" id="KW-1185">Reference proteome</keyword>
<dbReference type="InterPro" id="IPR036322">
    <property type="entry name" value="WD40_repeat_dom_sf"/>
</dbReference>
<accession>A0A0C3LVW4</accession>
<dbReference type="OrthoDB" id="189968at2759"/>
<feature type="compositionally biased region" description="Acidic residues" evidence="6">
    <location>
        <begin position="529"/>
        <end position="539"/>
    </location>
</feature>
<dbReference type="HOGENOM" id="CLU_014017_2_0_1"/>
<dbReference type="CDD" id="cd00200">
    <property type="entry name" value="WD40"/>
    <property type="match status" value="1"/>
</dbReference>
<keyword evidence="2 5" id="KW-0853">WD repeat</keyword>
<keyword evidence="4" id="KW-0539">Nucleus</keyword>
<protein>
    <recommendedName>
        <fullName evidence="9">Anaphase-promoting complex subunit 4 WD40 domain-containing protein</fullName>
    </recommendedName>
</protein>
<evidence type="ECO:0000256" key="4">
    <source>
        <dbReference type="ARBA" id="ARBA00023242"/>
    </source>
</evidence>
<dbReference type="STRING" id="1051891.A0A0C3LVW4"/>
<evidence type="ECO:0000256" key="5">
    <source>
        <dbReference type="PROSITE-ProRule" id="PRU00221"/>
    </source>
</evidence>
<dbReference type="SUPFAM" id="SSF50978">
    <property type="entry name" value="WD40 repeat-like"/>
    <property type="match status" value="1"/>
</dbReference>
<dbReference type="SMART" id="SM00320">
    <property type="entry name" value="WD40"/>
    <property type="match status" value="6"/>
</dbReference>
<evidence type="ECO:0000313" key="7">
    <source>
        <dbReference type="EMBL" id="KIO25522.1"/>
    </source>
</evidence>
<dbReference type="InterPro" id="IPR001680">
    <property type="entry name" value="WD40_rpt"/>
</dbReference>
<comment type="subcellular location">
    <subcellularLocation>
        <location evidence="1">Nucleus</location>
    </subcellularLocation>
</comment>
<feature type="repeat" description="WD" evidence="5">
    <location>
        <begin position="167"/>
        <end position="208"/>
    </location>
</feature>
<organism evidence="7 8">
    <name type="scientific">Tulasnella calospora MUT 4182</name>
    <dbReference type="NCBI Taxonomy" id="1051891"/>
    <lineage>
        <taxon>Eukaryota</taxon>
        <taxon>Fungi</taxon>
        <taxon>Dikarya</taxon>
        <taxon>Basidiomycota</taxon>
        <taxon>Agaricomycotina</taxon>
        <taxon>Agaricomycetes</taxon>
        <taxon>Cantharellales</taxon>
        <taxon>Tulasnellaceae</taxon>
        <taxon>Tulasnella</taxon>
    </lineage>
</organism>
<dbReference type="PANTHER" id="PTHR19865">
    <property type="entry name" value="U3 SMALL NUCLEOLAR RNA INTERACTING PROTEIN 2"/>
    <property type="match status" value="1"/>
</dbReference>
<dbReference type="InterPro" id="IPR015943">
    <property type="entry name" value="WD40/YVTN_repeat-like_dom_sf"/>
</dbReference>
<reference evidence="7 8" key="1">
    <citation type="submission" date="2014-04" db="EMBL/GenBank/DDBJ databases">
        <authorList>
            <consortium name="DOE Joint Genome Institute"/>
            <person name="Kuo A."/>
            <person name="Girlanda M."/>
            <person name="Perotto S."/>
            <person name="Kohler A."/>
            <person name="Nagy L.G."/>
            <person name="Floudas D."/>
            <person name="Copeland A."/>
            <person name="Barry K.W."/>
            <person name="Cichocki N."/>
            <person name="Veneault-Fourrey C."/>
            <person name="LaButti K."/>
            <person name="Lindquist E.A."/>
            <person name="Lipzen A."/>
            <person name="Lundell T."/>
            <person name="Morin E."/>
            <person name="Murat C."/>
            <person name="Sun H."/>
            <person name="Tunlid A."/>
            <person name="Henrissat B."/>
            <person name="Grigoriev I.V."/>
            <person name="Hibbett D.S."/>
            <person name="Martin F."/>
            <person name="Nordberg H.P."/>
            <person name="Cantor M.N."/>
            <person name="Hua S.X."/>
        </authorList>
    </citation>
    <scope>NUCLEOTIDE SEQUENCE [LARGE SCALE GENOMIC DNA]</scope>
    <source>
        <strain evidence="7 8">MUT 4182</strain>
    </source>
</reference>
<sequence length="604" mass="66486">MPDPLFKKVSGHKRKRVSQPTVSNPKPRKVSRKNANNTPLGSRKRRGSDEEDIDERDEAVGAFDNVDLDGPLPDMNESGDEYDDETPAQKRLRLAKLYLSNVKKSVAGGGEGEDDDGEVVGWDAEDLDREILESRLQKDVLEHSGKVHVYVADSVGSNVANAPSTRLRGHKMPVTAAAMSEDGRILFSASKDGNIIKWDLITGKRIYTHFRKRRPPPDAKGKGKEPVVIEGHTDEVLALAMSSDGKYLASGGKDRKVVIWDAQQFKWLKSFGGHKDLISALVFRKRTHQLFSASYDRTIKIFDLSPQVMGYVETLFGHQDVITSVDSLRSETALTCGARDKSVRFWKVVEENQLVFRGGGRSALRDVLEGIPVDDEEAEKRREAEKAKKGTNDYHEGSIDCVAFIDESTFLSGGDSGAVRLWSNNKKKAVYTHGLAHGLHKVHSETEGIVTSPRWITALAVLRYSNVFASGSWEGMIRLWKLNDQNRSFSPLATIPAPGVINSLQMISPPTGTLDEARWVSQSPKLSAEPEDQDLDSDDSIPVPHPGVILGKLAKHTSRRHCVMIAGIGQEPRLGRWLRIAGEGTGSRNGVLVVAVPQNESGAP</sequence>
<feature type="repeat" description="WD" evidence="5">
    <location>
        <begin position="271"/>
        <end position="305"/>
    </location>
</feature>
<dbReference type="Pfam" id="PF00400">
    <property type="entry name" value="WD40"/>
    <property type="match status" value="6"/>
</dbReference>
<feature type="repeat" description="WD" evidence="5">
    <location>
        <begin position="392"/>
        <end position="432"/>
    </location>
</feature>
<evidence type="ECO:0000256" key="6">
    <source>
        <dbReference type="SAM" id="MobiDB-lite"/>
    </source>
</evidence>
<feature type="repeat" description="WD" evidence="5">
    <location>
        <begin position="315"/>
        <end position="356"/>
    </location>
</feature>
<dbReference type="GO" id="GO:0032040">
    <property type="term" value="C:small-subunit processome"/>
    <property type="evidence" value="ECO:0007669"/>
    <property type="project" value="TreeGrafter"/>
</dbReference>
<dbReference type="InterPro" id="IPR039241">
    <property type="entry name" value="Rrp9-like"/>
</dbReference>
<evidence type="ECO:0000256" key="2">
    <source>
        <dbReference type="ARBA" id="ARBA00022574"/>
    </source>
</evidence>
<dbReference type="Proteomes" id="UP000054248">
    <property type="component" value="Unassembled WGS sequence"/>
</dbReference>
<gene>
    <name evidence="7" type="ORF">M407DRAFT_25119</name>
</gene>
<dbReference type="PROSITE" id="PS50294">
    <property type="entry name" value="WD_REPEATS_REGION"/>
    <property type="match status" value="3"/>
</dbReference>
<evidence type="ECO:0008006" key="9">
    <source>
        <dbReference type="Google" id="ProtNLM"/>
    </source>
</evidence>
<proteinExistence type="predicted"/>
<evidence type="ECO:0000313" key="8">
    <source>
        <dbReference type="Proteomes" id="UP000054248"/>
    </source>
</evidence>
<dbReference type="EMBL" id="KN823040">
    <property type="protein sequence ID" value="KIO25522.1"/>
    <property type="molecule type" value="Genomic_DNA"/>
</dbReference>
<dbReference type="InterPro" id="IPR020472">
    <property type="entry name" value="WD40_PAC1"/>
</dbReference>
<dbReference type="PROSITE" id="PS50082">
    <property type="entry name" value="WD_REPEATS_2"/>
    <property type="match status" value="5"/>
</dbReference>
<evidence type="ECO:0000256" key="3">
    <source>
        <dbReference type="ARBA" id="ARBA00022737"/>
    </source>
</evidence>
<feature type="repeat" description="WD" evidence="5">
    <location>
        <begin position="229"/>
        <end position="270"/>
    </location>
</feature>
<feature type="region of interest" description="Disordered" evidence="6">
    <location>
        <begin position="1"/>
        <end position="87"/>
    </location>
</feature>
<dbReference type="PANTHER" id="PTHR19865:SF0">
    <property type="entry name" value="U3 SMALL NUCLEOLAR RNA-INTERACTING PROTEIN 2"/>
    <property type="match status" value="1"/>
</dbReference>
<dbReference type="PRINTS" id="PR00320">
    <property type="entry name" value="GPROTEINBRPT"/>
</dbReference>
<reference evidence="8" key="2">
    <citation type="submission" date="2015-01" db="EMBL/GenBank/DDBJ databases">
        <title>Evolutionary Origins and Diversification of the Mycorrhizal Mutualists.</title>
        <authorList>
            <consortium name="DOE Joint Genome Institute"/>
            <consortium name="Mycorrhizal Genomics Consortium"/>
            <person name="Kohler A."/>
            <person name="Kuo A."/>
            <person name="Nagy L.G."/>
            <person name="Floudas D."/>
            <person name="Copeland A."/>
            <person name="Barry K.W."/>
            <person name="Cichocki N."/>
            <person name="Veneault-Fourrey C."/>
            <person name="LaButti K."/>
            <person name="Lindquist E.A."/>
            <person name="Lipzen A."/>
            <person name="Lundell T."/>
            <person name="Morin E."/>
            <person name="Murat C."/>
            <person name="Riley R."/>
            <person name="Ohm R."/>
            <person name="Sun H."/>
            <person name="Tunlid A."/>
            <person name="Henrissat B."/>
            <person name="Grigoriev I.V."/>
            <person name="Hibbett D.S."/>
            <person name="Martin F."/>
        </authorList>
    </citation>
    <scope>NUCLEOTIDE SEQUENCE [LARGE SCALE GENOMIC DNA]</scope>
    <source>
        <strain evidence="8">MUT 4182</strain>
    </source>
</reference>
<dbReference type="GO" id="GO:0034511">
    <property type="term" value="F:U3 snoRNA binding"/>
    <property type="evidence" value="ECO:0007669"/>
    <property type="project" value="InterPro"/>
</dbReference>
<evidence type="ECO:0000256" key="1">
    <source>
        <dbReference type="ARBA" id="ARBA00004123"/>
    </source>
</evidence>
<name>A0A0C3LVW4_9AGAM</name>
<feature type="compositionally biased region" description="Acidic residues" evidence="6">
    <location>
        <begin position="77"/>
        <end position="86"/>
    </location>
</feature>
<dbReference type="Gene3D" id="2.130.10.10">
    <property type="entry name" value="YVTN repeat-like/Quinoprotein amine dehydrogenase"/>
    <property type="match status" value="2"/>
</dbReference>